<keyword evidence="1" id="KW-0732">Signal</keyword>
<feature type="chain" id="PRO_5012160973" description="MSHA biogenesis protein MshK" evidence="1">
    <location>
        <begin position="20"/>
        <end position="124"/>
    </location>
</feature>
<evidence type="ECO:0000313" key="3">
    <source>
        <dbReference type="Proteomes" id="UP000184171"/>
    </source>
</evidence>
<evidence type="ECO:0008006" key="4">
    <source>
        <dbReference type="Google" id="ProtNLM"/>
    </source>
</evidence>
<evidence type="ECO:0000256" key="1">
    <source>
        <dbReference type="SAM" id="SignalP"/>
    </source>
</evidence>
<name>A0A1M6M5R4_MALRU</name>
<keyword evidence="3" id="KW-1185">Reference proteome</keyword>
<protein>
    <recommendedName>
        <fullName evidence="4">MSHA biogenesis protein MshK</fullName>
    </recommendedName>
</protein>
<dbReference type="Proteomes" id="UP000184171">
    <property type="component" value="Unassembled WGS sequence"/>
</dbReference>
<dbReference type="AlphaFoldDB" id="A0A1M6M5R4"/>
<dbReference type="EMBL" id="FQZT01000016">
    <property type="protein sequence ID" value="SHJ78768.1"/>
    <property type="molecule type" value="Genomic_DNA"/>
</dbReference>
<sequence length="124" mass="13465">MVNRFLLILLLLAPVCAGAAKLQDPMRPLGYQVPAAKQQPAGEAEKKQREWRLGAVLIAADRSVAVINGQSLQLGEKLEGFKLIKVEPDSATLQRKNKKIVLHRAGTGLKKAFLSRDVGEGSQP</sequence>
<feature type="signal peptide" evidence="1">
    <location>
        <begin position="1"/>
        <end position="19"/>
    </location>
</feature>
<gene>
    <name evidence="2" type="ORF">SAMN02745165_03174</name>
</gene>
<evidence type="ECO:0000313" key="2">
    <source>
        <dbReference type="EMBL" id="SHJ78768.1"/>
    </source>
</evidence>
<proteinExistence type="predicted"/>
<dbReference type="OrthoDB" id="5405932at2"/>
<dbReference type="STRING" id="1122189.SAMN02745165_03174"/>
<accession>A0A1M6M5R4</accession>
<reference evidence="2 3" key="1">
    <citation type="submission" date="2016-11" db="EMBL/GenBank/DDBJ databases">
        <authorList>
            <person name="Jaros S."/>
            <person name="Januszkiewicz K."/>
            <person name="Wedrychowicz H."/>
        </authorList>
    </citation>
    <scope>NUCLEOTIDE SEQUENCE [LARGE SCALE GENOMIC DNA]</scope>
    <source>
        <strain evidence="2 3">DSM 5091</strain>
    </source>
</reference>
<organism evidence="2 3">
    <name type="scientific">Malonomonas rubra DSM 5091</name>
    <dbReference type="NCBI Taxonomy" id="1122189"/>
    <lineage>
        <taxon>Bacteria</taxon>
        <taxon>Pseudomonadati</taxon>
        <taxon>Thermodesulfobacteriota</taxon>
        <taxon>Desulfuromonadia</taxon>
        <taxon>Desulfuromonadales</taxon>
        <taxon>Geopsychrobacteraceae</taxon>
        <taxon>Malonomonas</taxon>
    </lineage>
</organism>
<dbReference type="RefSeq" id="WP_072909713.1">
    <property type="nucleotide sequence ID" value="NZ_FQZT01000016.1"/>
</dbReference>